<organism evidence="1 2">
    <name type="scientific">Dendrothele bispora (strain CBS 962.96)</name>
    <dbReference type="NCBI Taxonomy" id="1314807"/>
    <lineage>
        <taxon>Eukaryota</taxon>
        <taxon>Fungi</taxon>
        <taxon>Dikarya</taxon>
        <taxon>Basidiomycota</taxon>
        <taxon>Agaricomycotina</taxon>
        <taxon>Agaricomycetes</taxon>
        <taxon>Agaricomycetidae</taxon>
        <taxon>Agaricales</taxon>
        <taxon>Agaricales incertae sedis</taxon>
        <taxon>Dendrothele</taxon>
    </lineage>
</organism>
<reference evidence="1 2" key="1">
    <citation type="journal article" date="2019" name="Nat. Ecol. Evol.">
        <title>Megaphylogeny resolves global patterns of mushroom evolution.</title>
        <authorList>
            <person name="Varga T."/>
            <person name="Krizsan K."/>
            <person name="Foldi C."/>
            <person name="Dima B."/>
            <person name="Sanchez-Garcia M."/>
            <person name="Sanchez-Ramirez S."/>
            <person name="Szollosi G.J."/>
            <person name="Szarkandi J.G."/>
            <person name="Papp V."/>
            <person name="Albert L."/>
            <person name="Andreopoulos W."/>
            <person name="Angelini C."/>
            <person name="Antonin V."/>
            <person name="Barry K.W."/>
            <person name="Bougher N.L."/>
            <person name="Buchanan P."/>
            <person name="Buyck B."/>
            <person name="Bense V."/>
            <person name="Catcheside P."/>
            <person name="Chovatia M."/>
            <person name="Cooper J."/>
            <person name="Damon W."/>
            <person name="Desjardin D."/>
            <person name="Finy P."/>
            <person name="Geml J."/>
            <person name="Haridas S."/>
            <person name="Hughes K."/>
            <person name="Justo A."/>
            <person name="Karasinski D."/>
            <person name="Kautmanova I."/>
            <person name="Kiss B."/>
            <person name="Kocsube S."/>
            <person name="Kotiranta H."/>
            <person name="LaButti K.M."/>
            <person name="Lechner B.E."/>
            <person name="Liimatainen K."/>
            <person name="Lipzen A."/>
            <person name="Lukacs Z."/>
            <person name="Mihaltcheva S."/>
            <person name="Morgado L.N."/>
            <person name="Niskanen T."/>
            <person name="Noordeloos M.E."/>
            <person name="Ohm R.A."/>
            <person name="Ortiz-Santana B."/>
            <person name="Ovrebo C."/>
            <person name="Racz N."/>
            <person name="Riley R."/>
            <person name="Savchenko A."/>
            <person name="Shiryaev A."/>
            <person name="Soop K."/>
            <person name="Spirin V."/>
            <person name="Szebenyi C."/>
            <person name="Tomsovsky M."/>
            <person name="Tulloss R.E."/>
            <person name="Uehling J."/>
            <person name="Grigoriev I.V."/>
            <person name="Vagvolgyi C."/>
            <person name="Papp T."/>
            <person name="Martin F.M."/>
            <person name="Miettinen O."/>
            <person name="Hibbett D.S."/>
            <person name="Nagy L.G."/>
        </authorList>
    </citation>
    <scope>NUCLEOTIDE SEQUENCE [LARGE SCALE GENOMIC DNA]</scope>
    <source>
        <strain evidence="1 2">CBS 962.96</strain>
    </source>
</reference>
<dbReference type="AlphaFoldDB" id="A0A4S8MFF3"/>
<dbReference type="Proteomes" id="UP000297245">
    <property type="component" value="Unassembled WGS sequence"/>
</dbReference>
<evidence type="ECO:0000313" key="1">
    <source>
        <dbReference type="EMBL" id="THV01365.1"/>
    </source>
</evidence>
<dbReference type="EMBL" id="ML179091">
    <property type="protein sequence ID" value="THV01365.1"/>
    <property type="molecule type" value="Genomic_DNA"/>
</dbReference>
<keyword evidence="2" id="KW-1185">Reference proteome</keyword>
<name>A0A4S8MFF3_DENBC</name>
<accession>A0A4S8MFF3</accession>
<gene>
    <name evidence="1" type="ORF">K435DRAFT_405577</name>
</gene>
<proteinExistence type="predicted"/>
<evidence type="ECO:0000313" key="2">
    <source>
        <dbReference type="Proteomes" id="UP000297245"/>
    </source>
</evidence>
<protein>
    <submittedName>
        <fullName evidence="1">Uncharacterized protein</fullName>
    </submittedName>
</protein>
<sequence>MHDGRHLLPLVETWLIPEEEIGQKYDQNITVPAPDTFPLSRHAPHHSNFALAGASILKKETEELVEISSNVGILSCLSQTFPNQLGPGTAYLCYFGYITMRLPSYLALLVSI</sequence>